<reference evidence="24" key="1">
    <citation type="submission" date="2025-08" db="UniProtKB">
        <authorList>
            <consortium name="RefSeq"/>
        </authorList>
    </citation>
    <scope>IDENTIFICATION</scope>
</reference>
<dbReference type="SMART" id="SM00280">
    <property type="entry name" value="KAZAL"/>
    <property type="match status" value="2"/>
</dbReference>
<dbReference type="SUPFAM" id="SSF100895">
    <property type="entry name" value="Kazal-type serine protease inhibitors"/>
    <property type="match status" value="2"/>
</dbReference>
<evidence type="ECO:0000256" key="13">
    <source>
        <dbReference type="ARBA" id="ARBA00038484"/>
    </source>
</evidence>
<evidence type="ECO:0000256" key="9">
    <source>
        <dbReference type="ARBA" id="ARBA00022737"/>
    </source>
</evidence>
<evidence type="ECO:0000256" key="15">
    <source>
        <dbReference type="ARBA" id="ARBA00063182"/>
    </source>
</evidence>
<evidence type="ECO:0000256" key="10">
    <source>
        <dbReference type="ARBA" id="ARBA00022989"/>
    </source>
</evidence>
<dbReference type="FunFam" id="2.10.25.10:FF:000233">
    <property type="entry name" value="tomoregulin-1 isoform X1"/>
    <property type="match status" value="1"/>
</dbReference>
<feature type="region of interest" description="Disordered" evidence="19">
    <location>
        <begin position="433"/>
        <end position="454"/>
    </location>
</feature>
<dbReference type="GO" id="GO:0005886">
    <property type="term" value="C:plasma membrane"/>
    <property type="evidence" value="ECO:0007669"/>
    <property type="project" value="UniProtKB-SubCell"/>
</dbReference>
<dbReference type="InterPro" id="IPR002350">
    <property type="entry name" value="Kazal_dom"/>
</dbReference>
<dbReference type="PROSITE" id="PS50026">
    <property type="entry name" value="EGF_3"/>
    <property type="match status" value="1"/>
</dbReference>
<feature type="domain" description="EGF-like" evidence="21">
    <location>
        <begin position="345"/>
        <end position="385"/>
    </location>
</feature>
<name>A0A6P5PL34_MUSCR</name>
<dbReference type="InterPro" id="IPR036058">
    <property type="entry name" value="Kazal_dom_sf"/>
</dbReference>
<feature type="region of interest" description="Disordered" evidence="19">
    <location>
        <begin position="221"/>
        <end position="243"/>
    </location>
</feature>
<keyword evidence="11 20" id="KW-0472">Membrane</keyword>
<keyword evidence="12 18" id="KW-1015">Disulfide bond</keyword>
<dbReference type="PROSITE" id="PS00022">
    <property type="entry name" value="EGF_1"/>
    <property type="match status" value="1"/>
</dbReference>
<dbReference type="CDD" id="cd00104">
    <property type="entry name" value="KAZAL_FS"/>
    <property type="match status" value="2"/>
</dbReference>
<keyword evidence="6 18" id="KW-0245">EGF-like domain</keyword>
<evidence type="ECO:0000256" key="14">
    <source>
        <dbReference type="ARBA" id="ARBA00057672"/>
    </source>
</evidence>
<keyword evidence="9" id="KW-0677">Repeat</keyword>
<evidence type="ECO:0000313" key="24">
    <source>
        <dbReference type="RefSeq" id="XP_021016765.1"/>
    </source>
</evidence>
<dbReference type="PANTHER" id="PTHR21632">
    <property type="entry name" value="REGULATORY PROTEIN ZESTE"/>
    <property type="match status" value="1"/>
</dbReference>
<feature type="compositionally biased region" description="Polar residues" evidence="19">
    <location>
        <begin position="440"/>
        <end position="454"/>
    </location>
</feature>
<evidence type="ECO:0000256" key="5">
    <source>
        <dbReference type="ARBA" id="ARBA00022475"/>
    </source>
</evidence>
<evidence type="ECO:0000313" key="23">
    <source>
        <dbReference type="Proteomes" id="UP000515126"/>
    </source>
</evidence>
<dbReference type="GO" id="GO:0046597">
    <property type="term" value="P:host-mediated suppression of symbiont invasion"/>
    <property type="evidence" value="ECO:0007669"/>
    <property type="project" value="UniProtKB-ARBA"/>
</dbReference>
<gene>
    <name evidence="24" type="primary">LOC110293239</name>
</gene>
<proteinExistence type="inferred from homology"/>
<evidence type="ECO:0000259" key="22">
    <source>
        <dbReference type="PROSITE" id="PS51465"/>
    </source>
</evidence>
<evidence type="ECO:0000256" key="7">
    <source>
        <dbReference type="ARBA" id="ARBA00022692"/>
    </source>
</evidence>
<evidence type="ECO:0000256" key="18">
    <source>
        <dbReference type="PROSITE-ProRule" id="PRU00076"/>
    </source>
</evidence>
<dbReference type="Gene3D" id="2.10.25.10">
    <property type="entry name" value="Laminin"/>
    <property type="match status" value="1"/>
</dbReference>
<dbReference type="InterPro" id="IPR028002">
    <property type="entry name" value="Myb_DNA-bind_5"/>
</dbReference>
<dbReference type="Gene3D" id="3.30.60.30">
    <property type="match status" value="2"/>
</dbReference>
<dbReference type="Pfam" id="PF07648">
    <property type="entry name" value="Kazal_2"/>
    <property type="match status" value="2"/>
</dbReference>
<dbReference type="Pfam" id="PF13873">
    <property type="entry name" value="Myb_DNA-bind_5"/>
    <property type="match status" value="1"/>
</dbReference>
<feature type="disulfide bond" evidence="18">
    <location>
        <begin position="375"/>
        <end position="384"/>
    </location>
</feature>
<comment type="subunit">
    <text evidence="15">May interact with ST14.</text>
</comment>
<evidence type="ECO:0000256" key="19">
    <source>
        <dbReference type="SAM" id="MobiDB-lite"/>
    </source>
</evidence>
<evidence type="ECO:0000256" key="1">
    <source>
        <dbReference type="ARBA" id="ARBA00004251"/>
    </source>
</evidence>
<keyword evidence="23" id="KW-1185">Reference proteome</keyword>
<organism evidence="23 24">
    <name type="scientific">Mus caroli</name>
    <name type="common">Ryukyu mouse</name>
    <name type="synonym">Ricefield mouse</name>
    <dbReference type="NCBI Taxonomy" id="10089"/>
    <lineage>
        <taxon>Eukaryota</taxon>
        <taxon>Metazoa</taxon>
        <taxon>Chordata</taxon>
        <taxon>Craniata</taxon>
        <taxon>Vertebrata</taxon>
        <taxon>Euteleostomi</taxon>
        <taxon>Mammalia</taxon>
        <taxon>Eutheria</taxon>
        <taxon>Euarchontoglires</taxon>
        <taxon>Glires</taxon>
        <taxon>Rodentia</taxon>
        <taxon>Myomorpha</taxon>
        <taxon>Muroidea</taxon>
        <taxon>Muridae</taxon>
        <taxon>Murinae</taxon>
        <taxon>Mus</taxon>
        <taxon>Mus</taxon>
    </lineage>
</organism>
<dbReference type="FunFam" id="3.30.60.30:FF:000002">
    <property type="entry name" value="tomoregulin-2 isoform X1"/>
    <property type="match status" value="1"/>
</dbReference>
<evidence type="ECO:0000256" key="3">
    <source>
        <dbReference type="ARBA" id="ARBA00021372"/>
    </source>
</evidence>
<dbReference type="SUPFAM" id="SSF57196">
    <property type="entry name" value="EGF/Laminin"/>
    <property type="match status" value="1"/>
</dbReference>
<keyword evidence="5" id="KW-1003">Cell membrane</keyword>
<evidence type="ECO:0000256" key="6">
    <source>
        <dbReference type="ARBA" id="ARBA00022536"/>
    </source>
</evidence>
<comment type="similarity">
    <text evidence="13">Belongs to the tomoregulin family.</text>
</comment>
<evidence type="ECO:0000256" key="8">
    <source>
        <dbReference type="ARBA" id="ARBA00022729"/>
    </source>
</evidence>
<dbReference type="PROSITE" id="PS01186">
    <property type="entry name" value="EGF_2"/>
    <property type="match status" value="1"/>
</dbReference>
<sequence length="454" mass="50830">MQNNEIIKPAKYFSELEKSILLALVEKYKYVLECKKSDARTIALKQRTWQALAHEYNSQPSVSLRDFKQLKKCWENIKARTKKIMAHERREKVKRSGSPLLSSHVLDKEKISSMLPEQLYFLQSPPEEEPEYHQDAAAQELNLRESDIRVCDESSCKYGGVCKEDGDGLKCACQFQCHTNYIPVCGSNGDTYQNECFLRRAACKHQKDITVVARGPCYSDNGSGSGEGEEEGSGAGAHRKHSKCGPCKYKAECDEDAENVGCVCNIDCSGYSFNPVCASDGSSYNNPCFVREASCIKQEQIDIRHLGHCTDTDDASLLGKKDDGLQYRPDVKDAGDEREDVYIGSHMPCPENLNGYCIHGKCEFIYSTQKASCRCESGYTGQHCEKTDFSILYVVPSRQKLTHVLIAAIIGAVQIAIIVAIVMCITRKCPKNNRGRRQKQNLGHFTSDTSSRMV</sequence>
<dbReference type="FunFam" id="3.30.60.30:FF:000051">
    <property type="entry name" value="LOW QUALITY PROTEIN: tomoregulin-1"/>
    <property type="match status" value="1"/>
</dbReference>
<comment type="subcellular location">
    <subcellularLocation>
        <location evidence="1">Cell membrane</location>
        <topology evidence="1">Single-pass type I membrane protein</topology>
    </subcellularLocation>
</comment>
<feature type="domain" description="Kazal-like" evidence="22">
    <location>
        <begin position="172"/>
        <end position="219"/>
    </location>
</feature>
<dbReference type="InterPro" id="IPR000742">
    <property type="entry name" value="EGF"/>
</dbReference>
<comment type="similarity">
    <text evidence="2">Belongs to the MSANTD3 family.</text>
</comment>
<keyword evidence="7 20" id="KW-0812">Transmembrane</keyword>
<evidence type="ECO:0000259" key="21">
    <source>
        <dbReference type="PROSITE" id="PS50026"/>
    </source>
</evidence>
<dbReference type="PANTHER" id="PTHR21632:SF3">
    <property type="entry name" value="TOMOREGULIN-1"/>
    <property type="match status" value="1"/>
</dbReference>
<evidence type="ECO:0000256" key="16">
    <source>
        <dbReference type="ARBA" id="ARBA00072083"/>
    </source>
</evidence>
<comment type="function">
    <text evidence="14">Neuron-specific restriction factor that prevents herpes simplex virus 1 (HHV-1) infection in the brain by blocking viral entry. Also able to restrict herpes simplex virus 2 (HHV-2) infection, although to a lesser extent. Acts by preventing the association between the viral glycoprotein D (gD) and its cell surface receptor NECTIN1, thereby inhibiting fusion of the virus and the cell membrane. Also able to prevent the association between the viral glycoprotein B (gB) and MYH9/NMMHC-IIA and MYH10/NMMHC-IIB receptors.</text>
</comment>
<evidence type="ECO:0000256" key="20">
    <source>
        <dbReference type="SAM" id="Phobius"/>
    </source>
</evidence>
<dbReference type="PROSITE" id="PS51465">
    <property type="entry name" value="KAZAL_2"/>
    <property type="match status" value="2"/>
</dbReference>
<evidence type="ECO:0000256" key="11">
    <source>
        <dbReference type="ARBA" id="ARBA00023136"/>
    </source>
</evidence>
<evidence type="ECO:0000256" key="12">
    <source>
        <dbReference type="ARBA" id="ARBA00023157"/>
    </source>
</evidence>
<keyword evidence="8" id="KW-0732">Signal</keyword>
<evidence type="ECO:0000256" key="4">
    <source>
        <dbReference type="ARBA" id="ARBA00022473"/>
    </source>
</evidence>
<protein>
    <recommendedName>
        <fullName evidence="3">Myb/SANT-like DNA-binding domain-containing protein 3</fullName>
    </recommendedName>
    <alternativeName>
        <fullName evidence="16">Tomoregulin-1</fullName>
    </alternativeName>
    <alternativeName>
        <fullName evidence="17">Transmembrane protein with EGF-like and one follistatin-like domain</fullName>
    </alternativeName>
</protein>
<evidence type="ECO:0000256" key="2">
    <source>
        <dbReference type="ARBA" id="ARBA00007954"/>
    </source>
</evidence>
<feature type="transmembrane region" description="Helical" evidence="20">
    <location>
        <begin position="404"/>
        <end position="426"/>
    </location>
</feature>
<dbReference type="Proteomes" id="UP000515126">
    <property type="component" value="Chromosome 4"/>
</dbReference>
<comment type="caution">
    <text evidence="18">Lacks conserved residue(s) required for the propagation of feature annotation.</text>
</comment>
<accession>A0A6P5PL34</accession>
<dbReference type="RefSeq" id="XP_021016765.1">
    <property type="nucleotide sequence ID" value="XM_021161106.2"/>
</dbReference>
<evidence type="ECO:0000256" key="17">
    <source>
        <dbReference type="ARBA" id="ARBA00083173"/>
    </source>
</evidence>
<dbReference type="GeneID" id="110293239"/>
<keyword evidence="10 20" id="KW-1133">Transmembrane helix</keyword>
<feature type="domain" description="Kazal-like" evidence="22">
    <location>
        <begin position="263"/>
        <end position="311"/>
    </location>
</feature>
<keyword evidence="4" id="KW-0217">Developmental protein</keyword>
<dbReference type="AlphaFoldDB" id="A0A6P5PL34"/>